<dbReference type="AlphaFoldDB" id="A0A6B3LES7"/>
<dbReference type="SUPFAM" id="SSF53756">
    <property type="entry name" value="UDP-Glycosyltransferase/glycogen phosphorylase"/>
    <property type="match status" value="1"/>
</dbReference>
<evidence type="ECO:0000313" key="3">
    <source>
        <dbReference type="Proteomes" id="UP000475117"/>
    </source>
</evidence>
<dbReference type="InterPro" id="IPR028098">
    <property type="entry name" value="Glyco_trans_4-like_N"/>
</dbReference>
<organism evidence="2 3">
    <name type="scientific">Sulfuriroseicoccus oceanibius</name>
    <dbReference type="NCBI Taxonomy" id="2707525"/>
    <lineage>
        <taxon>Bacteria</taxon>
        <taxon>Pseudomonadati</taxon>
        <taxon>Verrucomicrobiota</taxon>
        <taxon>Verrucomicrobiia</taxon>
        <taxon>Verrucomicrobiales</taxon>
        <taxon>Verrucomicrobiaceae</taxon>
        <taxon>Sulfuriroseicoccus</taxon>
    </lineage>
</organism>
<dbReference type="Pfam" id="PF13439">
    <property type="entry name" value="Glyco_transf_4"/>
    <property type="match status" value="1"/>
</dbReference>
<sequence>MRVLITVHQFFPEFTLGTERYTLALAKGLQAMGDDVTVLTVDLTPSPESMGHPIREYHWDGIRVLAVDSSTSPIRKLQDYHTRPDRLELYKDVLFDYQPDIVHCCHLLHLGVDFLTACDDLNIPVTATLTDLWGICWAGQMVKPCDNQLCSGPGKNAIHCAADFLQVKKATGNFSSSLEKHLSSLPSGPLQRSAIRAASSLPRSIRDQWIPDLASIRKRNGTMAEAFSSFREVWYPSRFLQESCEEFGLIEPGLGKLLTYGIRIPNAEEKQALQSLPNREGPAFAFIGQMARHKGLDLLIDAFAAAKIPGATLSIHGKPNPGDPHASAILDQIKHTPGVTYCGSFNGDDIYTVLRDVDAVVVPSIWHENAPLVMLEALSAGRPVLTSRARGMVDFVEHGRTGLIFDMNSTLAIREALVEFASNQDKIQQHCLKNPGYQFTPADHAAALREGLTRHALPANRAPMRRGCPPLARFLTMRGVETPLFSKSVAEFALKAGQAGAKGCEVRIPASPCLNRESWDAAFSIPKPPSAKSTPAPTSNALGSTFPTLERSKLLLRPQQKPYASLWGKGTVTMQWHKLQQIDTCTTIRLCARPKNGTASKLKITGTQETAGDESSIELVHNWNWSSKHWTEIELDLEALRKHLTTISRIEWIPMNEKAEWKLDVAGFDLLHPPLHPRAHHDPPIAPAEARSSAAS</sequence>
<proteinExistence type="predicted"/>
<dbReference type="KEGG" id="soa:G3M56_014115"/>
<evidence type="ECO:0000259" key="1">
    <source>
        <dbReference type="Pfam" id="PF13439"/>
    </source>
</evidence>
<keyword evidence="3" id="KW-1185">Reference proteome</keyword>
<dbReference type="Pfam" id="PF13692">
    <property type="entry name" value="Glyco_trans_1_4"/>
    <property type="match status" value="1"/>
</dbReference>
<dbReference type="Gene3D" id="3.40.50.2000">
    <property type="entry name" value="Glycogen Phosphorylase B"/>
    <property type="match status" value="2"/>
</dbReference>
<dbReference type="PANTHER" id="PTHR45947:SF3">
    <property type="entry name" value="SULFOQUINOVOSYL TRANSFERASE SQD2"/>
    <property type="match status" value="1"/>
</dbReference>
<dbReference type="GO" id="GO:0016757">
    <property type="term" value="F:glycosyltransferase activity"/>
    <property type="evidence" value="ECO:0007669"/>
    <property type="project" value="InterPro"/>
</dbReference>
<dbReference type="PANTHER" id="PTHR45947">
    <property type="entry name" value="SULFOQUINOVOSYL TRANSFERASE SQD2"/>
    <property type="match status" value="1"/>
</dbReference>
<keyword evidence="2" id="KW-0808">Transferase</keyword>
<dbReference type="RefSeq" id="WP_164365397.1">
    <property type="nucleotide sequence ID" value="NZ_CP066776.1"/>
</dbReference>
<reference evidence="2 3" key="1">
    <citation type="submission" date="2020-12" db="EMBL/GenBank/DDBJ databases">
        <title>Sulforoseuscoccus oceanibium gen. nov., sp. nov., a representative of the phylum Verrucomicrobia with special cytoplasmic membrane, and proposal of Sulforoseuscoccusaceae fam. nov.</title>
        <authorList>
            <person name="Xi F."/>
        </authorList>
    </citation>
    <scope>NUCLEOTIDE SEQUENCE [LARGE SCALE GENOMIC DNA]</scope>
    <source>
        <strain evidence="2 3">T37</strain>
    </source>
</reference>
<accession>A0A6B3LES7</accession>
<name>A0A6B3LES7_9BACT</name>
<dbReference type="EMBL" id="CP066776">
    <property type="protein sequence ID" value="QQL44977.1"/>
    <property type="molecule type" value="Genomic_DNA"/>
</dbReference>
<dbReference type="InterPro" id="IPR050194">
    <property type="entry name" value="Glycosyltransferase_grp1"/>
</dbReference>
<feature type="domain" description="Glycosyltransferase subfamily 4-like N-terminal" evidence="1">
    <location>
        <begin position="17"/>
        <end position="131"/>
    </location>
</feature>
<dbReference type="Proteomes" id="UP000475117">
    <property type="component" value="Chromosome"/>
</dbReference>
<protein>
    <submittedName>
        <fullName evidence="2">Glycosyltransferase</fullName>
    </submittedName>
</protein>
<gene>
    <name evidence="2" type="ORF">G3M56_014115</name>
</gene>
<evidence type="ECO:0000313" key="2">
    <source>
        <dbReference type="EMBL" id="QQL44977.1"/>
    </source>
</evidence>